<sequence>MNEIPKVISDLIARHLNDELNDQEKQELDKWVQQSEDHARFFRQFTDEEALAATLTEYETSKDIVYKKIKESVSFKKQADKKIINIRWFNLRRLTAVAASLLMLTGAFLWWNTQEKVKTPVAQTIRDRQPASHGAVLKLADGKEIMLDEAVDGAVASQGNTRITKQGGLLSYAGSNPGSNVLYNTLSTPKGKIYQLLLPDSSKAWLNAASSIRFPTAFAGTERSVEITGEVYFEVKKDAEMPFRVTVNQRATIDVLGTSFNVNAYDNEDALRTTLVTGSVRIQLLEQGEQGNGVVLKPGQQAQVKYLHIEQSITVVQHANIKNVMGWKDGYFNLDDLTLEALMREVERWYDVEVVYEKGIPARTFFGKVNRDLSLLDFMDGLKDWGVRFRLEGRKLIITGVQ</sequence>
<dbReference type="Proteomes" id="UP000321436">
    <property type="component" value="Unassembled WGS sequence"/>
</dbReference>
<feature type="transmembrane region" description="Helical" evidence="1">
    <location>
        <begin position="91"/>
        <end position="111"/>
    </location>
</feature>
<dbReference type="EMBL" id="BKAU01000001">
    <property type="protein sequence ID" value="GEP94295.1"/>
    <property type="molecule type" value="Genomic_DNA"/>
</dbReference>
<keyword evidence="1" id="KW-1133">Transmembrane helix</keyword>
<keyword evidence="1" id="KW-0472">Membrane</keyword>
<evidence type="ECO:0000313" key="5">
    <source>
        <dbReference type="Proteomes" id="UP000321436"/>
    </source>
</evidence>
<dbReference type="RefSeq" id="WP_186830870.1">
    <property type="nucleotide sequence ID" value="NZ_BKAU01000001.1"/>
</dbReference>
<evidence type="ECO:0000259" key="3">
    <source>
        <dbReference type="Pfam" id="PF16344"/>
    </source>
</evidence>
<dbReference type="Pfam" id="PF04773">
    <property type="entry name" value="FecR"/>
    <property type="match status" value="1"/>
</dbReference>
<reference evidence="4 5" key="1">
    <citation type="submission" date="2019-07" db="EMBL/GenBank/DDBJ databases">
        <title>Whole genome shotgun sequence of Chitinophaga cymbidii NBRC 109752.</title>
        <authorList>
            <person name="Hosoyama A."/>
            <person name="Uohara A."/>
            <person name="Ohji S."/>
            <person name="Ichikawa N."/>
        </authorList>
    </citation>
    <scope>NUCLEOTIDE SEQUENCE [LARGE SCALE GENOMIC DNA]</scope>
    <source>
        <strain evidence="4 5">NBRC 109752</strain>
    </source>
</reference>
<proteinExistence type="predicted"/>
<dbReference type="InterPro" id="IPR032508">
    <property type="entry name" value="FecR_C"/>
</dbReference>
<keyword evidence="5" id="KW-1185">Reference proteome</keyword>
<dbReference type="Gene3D" id="3.55.50.30">
    <property type="match status" value="1"/>
</dbReference>
<dbReference type="GO" id="GO:0016989">
    <property type="term" value="F:sigma factor antagonist activity"/>
    <property type="evidence" value="ECO:0007669"/>
    <property type="project" value="TreeGrafter"/>
</dbReference>
<comment type="caution">
    <text evidence="4">The sequence shown here is derived from an EMBL/GenBank/DDBJ whole genome shotgun (WGS) entry which is preliminary data.</text>
</comment>
<dbReference type="Gene3D" id="2.60.120.1440">
    <property type="match status" value="1"/>
</dbReference>
<dbReference type="InterPro" id="IPR006860">
    <property type="entry name" value="FecR"/>
</dbReference>
<dbReference type="AlphaFoldDB" id="A0A512RF16"/>
<feature type="domain" description="FecR protein" evidence="2">
    <location>
        <begin position="185"/>
        <end position="281"/>
    </location>
</feature>
<dbReference type="Pfam" id="PF16344">
    <property type="entry name" value="FecR_C"/>
    <property type="match status" value="1"/>
</dbReference>
<evidence type="ECO:0000256" key="1">
    <source>
        <dbReference type="SAM" id="Phobius"/>
    </source>
</evidence>
<dbReference type="PANTHER" id="PTHR30273">
    <property type="entry name" value="PERIPLASMIC SIGNAL SENSOR AND SIGMA FACTOR ACTIVATOR FECR-RELATED"/>
    <property type="match status" value="1"/>
</dbReference>
<accession>A0A512RF16</accession>
<organism evidence="4 5">
    <name type="scientific">Chitinophaga cymbidii</name>
    <dbReference type="NCBI Taxonomy" id="1096750"/>
    <lineage>
        <taxon>Bacteria</taxon>
        <taxon>Pseudomonadati</taxon>
        <taxon>Bacteroidota</taxon>
        <taxon>Chitinophagia</taxon>
        <taxon>Chitinophagales</taxon>
        <taxon>Chitinophagaceae</taxon>
        <taxon>Chitinophaga</taxon>
    </lineage>
</organism>
<feature type="domain" description="Protein FecR C-terminal" evidence="3">
    <location>
        <begin position="331"/>
        <end position="398"/>
    </location>
</feature>
<keyword evidence="1" id="KW-0812">Transmembrane</keyword>
<dbReference type="InterPro" id="IPR012373">
    <property type="entry name" value="Ferrdict_sens_TM"/>
</dbReference>
<evidence type="ECO:0000259" key="2">
    <source>
        <dbReference type="Pfam" id="PF04773"/>
    </source>
</evidence>
<dbReference type="PANTHER" id="PTHR30273:SF2">
    <property type="entry name" value="PROTEIN FECR"/>
    <property type="match status" value="1"/>
</dbReference>
<name>A0A512RF16_9BACT</name>
<evidence type="ECO:0000313" key="4">
    <source>
        <dbReference type="EMBL" id="GEP94295.1"/>
    </source>
</evidence>
<protein>
    <submittedName>
        <fullName evidence="4">Iron dicitrate transporter FecR</fullName>
    </submittedName>
</protein>
<gene>
    <name evidence="4" type="ORF">CCY01nite_05550</name>
</gene>